<evidence type="ECO:0000313" key="2">
    <source>
        <dbReference type="Proteomes" id="UP000002191"/>
    </source>
</evidence>
<dbReference type="OrthoDB" id="5422360at2"/>
<proteinExistence type="predicted"/>
<reference evidence="2" key="1">
    <citation type="submission" date="2010-12" db="EMBL/GenBank/DDBJ databases">
        <title>Complete sequence of Desulfovibrio aespoeensis Aspo-2.</title>
        <authorList>
            <consortium name="US DOE Joint Genome Institute"/>
            <person name="Lucas S."/>
            <person name="Copeland A."/>
            <person name="Lapidus A."/>
            <person name="Cheng J.-F."/>
            <person name="Goodwin L."/>
            <person name="Pitluck S."/>
            <person name="Chertkov O."/>
            <person name="Misra M."/>
            <person name="Detter J.C."/>
            <person name="Han C."/>
            <person name="Tapia R."/>
            <person name="Land M."/>
            <person name="Hauser L."/>
            <person name="Kyrpides N."/>
            <person name="Ivanova N."/>
            <person name="Ovchinnikova G."/>
            <person name="Pedersen K."/>
            <person name="Jagevall S."/>
            <person name="Hazen T."/>
            <person name="Woyke T."/>
        </authorList>
    </citation>
    <scope>NUCLEOTIDE SEQUENCE [LARGE SCALE GENOMIC DNA]</scope>
    <source>
        <strain evidence="2">ATCC 700646 / DSM 10631 / Aspo-2</strain>
    </source>
</reference>
<dbReference type="STRING" id="643562.Daes_2305"/>
<dbReference type="HOGENOM" id="CLU_2715769_0_0_7"/>
<dbReference type="KEGG" id="das:Daes_2305"/>
<keyword evidence="2" id="KW-1185">Reference proteome</keyword>
<dbReference type="EMBL" id="CP002431">
    <property type="protein sequence ID" value="ADU63310.1"/>
    <property type="molecule type" value="Genomic_DNA"/>
</dbReference>
<reference evidence="1 2" key="2">
    <citation type="journal article" date="2014" name="Genome Announc.">
        <title>Complete Genome Sequence of the Subsurface, Mesophilic Sulfate-Reducing Bacterium Desulfovibrio aespoeensis Aspo-2.</title>
        <authorList>
            <person name="Pedersen K."/>
            <person name="Bengtsson A."/>
            <person name="Edlund J."/>
            <person name="Rabe L."/>
            <person name="Hazen T."/>
            <person name="Chakraborty R."/>
            <person name="Goodwin L."/>
            <person name="Shapiro N."/>
        </authorList>
    </citation>
    <scope>NUCLEOTIDE SEQUENCE [LARGE SCALE GENOMIC DNA]</scope>
    <source>
        <strain evidence="2">ATCC 700646 / DSM 10631 / Aspo-2</strain>
    </source>
</reference>
<organism evidence="1 2">
    <name type="scientific">Pseudodesulfovibrio aespoeensis (strain ATCC 700646 / DSM 10631 / Aspo-2)</name>
    <name type="common">Desulfovibrio aespoeensis</name>
    <dbReference type="NCBI Taxonomy" id="643562"/>
    <lineage>
        <taxon>Bacteria</taxon>
        <taxon>Pseudomonadati</taxon>
        <taxon>Thermodesulfobacteriota</taxon>
        <taxon>Desulfovibrionia</taxon>
        <taxon>Desulfovibrionales</taxon>
        <taxon>Desulfovibrionaceae</taxon>
    </lineage>
</organism>
<sequence length="73" mass="7978">MPAYDVQCPYCHAPQHTEHPGGYAPVYVNCPACEKRFILEPVASGVKTYRLNEAPCCSDPDCRATEMGDSGND</sequence>
<dbReference type="Proteomes" id="UP000002191">
    <property type="component" value="Chromosome"/>
</dbReference>
<name>E6VTM3_PSEA9</name>
<dbReference type="eggNOG" id="ENOG502ZDMQ">
    <property type="taxonomic scope" value="Bacteria"/>
</dbReference>
<gene>
    <name evidence="1" type="ordered locus">Daes_2305</name>
</gene>
<accession>E6VTM3</accession>
<evidence type="ECO:0000313" key="1">
    <source>
        <dbReference type="EMBL" id="ADU63310.1"/>
    </source>
</evidence>
<protein>
    <submittedName>
        <fullName evidence="1">Uncharacterized protein</fullName>
    </submittedName>
</protein>
<dbReference type="AlphaFoldDB" id="E6VTM3"/>
<dbReference type="RefSeq" id="WP_013515222.1">
    <property type="nucleotide sequence ID" value="NC_014844.1"/>
</dbReference>